<evidence type="ECO:0000313" key="3">
    <source>
        <dbReference type="Proteomes" id="UP001497497"/>
    </source>
</evidence>
<accession>A0AAV2HNH9</accession>
<name>A0AAV2HNH9_LYMST</name>
<feature type="compositionally biased region" description="Polar residues" evidence="1">
    <location>
        <begin position="1625"/>
        <end position="1640"/>
    </location>
</feature>
<feature type="region of interest" description="Disordered" evidence="1">
    <location>
        <begin position="1"/>
        <end position="60"/>
    </location>
</feature>
<comment type="caution">
    <text evidence="2">The sequence shown here is derived from an EMBL/GenBank/DDBJ whole genome shotgun (WGS) entry which is preliminary data.</text>
</comment>
<feature type="compositionally biased region" description="Basic and acidic residues" evidence="1">
    <location>
        <begin position="1123"/>
        <end position="1141"/>
    </location>
</feature>
<proteinExistence type="predicted"/>
<feature type="region of interest" description="Disordered" evidence="1">
    <location>
        <begin position="1123"/>
        <end position="1188"/>
    </location>
</feature>
<protein>
    <submittedName>
        <fullName evidence="2">Uncharacterized protein</fullName>
    </submittedName>
</protein>
<feature type="region of interest" description="Disordered" evidence="1">
    <location>
        <begin position="274"/>
        <end position="369"/>
    </location>
</feature>
<feature type="compositionally biased region" description="Acidic residues" evidence="1">
    <location>
        <begin position="1413"/>
        <end position="1445"/>
    </location>
</feature>
<feature type="compositionally biased region" description="Polar residues" evidence="1">
    <location>
        <begin position="920"/>
        <end position="936"/>
    </location>
</feature>
<feature type="region of interest" description="Disordered" evidence="1">
    <location>
        <begin position="185"/>
        <end position="214"/>
    </location>
</feature>
<feature type="region of interest" description="Disordered" evidence="1">
    <location>
        <begin position="1603"/>
        <end position="1755"/>
    </location>
</feature>
<sequence>MSLLGAVSPSQKSASDTDTQSEADVKEKDEDRSEKVEDDTEVITEAGNALDSASSIERGDNHLLSPKADIVNSVYYDAQKLTAPSNTPMSRSMTESEGTMTCYDDLYIEEEQGSVINQNREAQSQLSEDTDISIIDKETSLQNNDFQSTKTTKNEYGDNNALHIDEIKELFSDEIKTDDNVIEDTASGSDVMEKSTSPKTDVSSEQSVSFDKNEQREDLFQSAYEETPKKLQSDLYDDQLYMSAVLYTSSKGVISSVDELTTVGETICSSHTNLPDKTDTAETPIDDTLPIVDTSDTAETSGVDDTSPTLDTAETAETSAVDDTLPILDRADTAETSAVDDTLPILDTSDTAETSAVDDTSSTLDTAETAETTAVDDTLHIVDTPGLVETYVVDDALALVGTPDQAETSAIDQTCAFTGEYFEPQAEQTNEQQFRPEMNEGLQDSSYNQTEKPMFTSGADTPEDARNRDHTPDDLYKSALVDTEQRSDLNQSENDFYTTELDRSDISQTEEELFTSAFEEASPTWQHEYQSSYCGSSWNDAHIAQDLNYRTKSASPPKIQVPEVRVQPCDEEEPYDPYSDDVYIQTGDSSQMSSSQWYDDDVTDSKRFQKDEREVTEMDSFEDDFDIIKYPDDVDLENTSTGDGRQIEVALEFKSEKRSETVGTEEITDIDSEQSVLFRLQTLYYVDRHGNRMFSEEFSEKQEIDFTEEALSESSHKEQIDDGFVIVEEADNENETSNTSVFEYVRADDKEVSQLERECLPDQRTNEQMQASFDERLREYSPEQHTNEQMQASFDERLREYSPEQPTNGQIQASFDERLREHSSEQRTNERMQASFDERLTDEVAENIVNEVLASQEQECRFSELRQASQQKHSSGPLIASTVERACEKFTENVQKVSPETESYQHVNENVDLFKESETDQSQPEIISDADSTCQKETNEISESKDRGVLPNESTDETQIVVSKTDIDMSKTSPDDELGLNNLSIEAIDASLSDIGIQQQTKADEDVSVLNQVLDKNEILPEERVQTLMTNDNDFKTEDVEVKSVDQPDEWDSANLVDTNDDSSAVNFKNNDPHYEVEDCPVSPAENIEPEFASMTTSDSDITSPDVHDSNYCLDYFEKSLAEARENSERDRTSKLDDMYSRSDSIPGSTEKGDEREDEDEEMYTDEDDQFADGDDSDSDFETPQYRERLRDEVASAISKEIVLMAEVEVAMEDLTNPKESPMSPLDEQSCYEAFAKYESYSEGREEEAASEETFGASHLCEPNENLNVSPYEQTLSEIPNLSESHENISTVQDVDSKTEIKAKDTAEVHTEPNDRHKRIPSLYERSMSAKLSRAMSDDPSKWGYVFDQDEDLFIDDVIEQFKSEGTREATIPVEESNSTLHQEKDYKLKNDAECGEIEQLKSETASKPSILVEEDLSLLDQDDVSESENDTGDENEMPCEDFVEVGDATTEGALKESEEEGHSHAGLDFPEKADVQHGEDFFHDGEETSEHKLRFSKSKRRRLQRKRLKLAIEASDSADHTSDAHDPNSETDDISATREIAEETAAKHTSSGAVEKRKTKKKKQVEHQVSCSTDSELGHREQDFDFAEAKQTYPSSTAAIGHLSAFSEGETRAKKIQRKKHRGGSSTADEPSSEQSKAQATRPALLNLQDGAQANDSGKSTVKISLPTVQIMADDSNDLRPVEKDKSEHRQGRAHSADKKGAGNEAGHLLTLGGQKPRGRSRSPAPPSLRRITGQPQRRRPRKNIVVVPNPHPF</sequence>
<evidence type="ECO:0000313" key="2">
    <source>
        <dbReference type="EMBL" id="CAL1535606.1"/>
    </source>
</evidence>
<reference evidence="2 3" key="1">
    <citation type="submission" date="2024-04" db="EMBL/GenBank/DDBJ databases">
        <authorList>
            <consortium name="Genoscope - CEA"/>
            <person name="William W."/>
        </authorList>
    </citation>
    <scope>NUCLEOTIDE SEQUENCE [LARGE SCALE GENOMIC DNA]</scope>
</reference>
<feature type="region of interest" description="Disordered" evidence="1">
    <location>
        <begin position="1366"/>
        <end position="1388"/>
    </location>
</feature>
<feature type="compositionally biased region" description="Polar residues" evidence="1">
    <location>
        <begin position="194"/>
        <end position="210"/>
    </location>
</feature>
<feature type="compositionally biased region" description="Basic and acidic residues" evidence="1">
    <location>
        <begin position="1454"/>
        <end position="1494"/>
    </location>
</feature>
<feature type="compositionally biased region" description="Basic and acidic residues" evidence="1">
    <location>
        <begin position="463"/>
        <end position="473"/>
    </location>
</feature>
<feature type="compositionally biased region" description="Basic and acidic residues" evidence="1">
    <location>
        <begin position="1518"/>
        <end position="1529"/>
    </location>
</feature>
<feature type="compositionally biased region" description="Basic and acidic residues" evidence="1">
    <location>
        <begin position="1678"/>
        <end position="1703"/>
    </location>
</feature>
<feature type="compositionally biased region" description="Polar residues" evidence="1">
    <location>
        <begin position="442"/>
        <end position="451"/>
    </location>
</feature>
<feature type="compositionally biased region" description="Polar residues" evidence="1">
    <location>
        <begin position="1651"/>
        <end position="1664"/>
    </location>
</feature>
<organism evidence="2 3">
    <name type="scientific">Lymnaea stagnalis</name>
    <name type="common">Great pond snail</name>
    <name type="synonym">Helix stagnalis</name>
    <dbReference type="NCBI Taxonomy" id="6523"/>
    <lineage>
        <taxon>Eukaryota</taxon>
        <taxon>Metazoa</taxon>
        <taxon>Spiralia</taxon>
        <taxon>Lophotrochozoa</taxon>
        <taxon>Mollusca</taxon>
        <taxon>Gastropoda</taxon>
        <taxon>Heterobranchia</taxon>
        <taxon>Euthyneura</taxon>
        <taxon>Panpulmonata</taxon>
        <taxon>Hygrophila</taxon>
        <taxon>Lymnaeoidea</taxon>
        <taxon>Lymnaeidae</taxon>
        <taxon>Lymnaea</taxon>
    </lineage>
</organism>
<feature type="region of interest" description="Disordered" evidence="1">
    <location>
        <begin position="1400"/>
        <end position="1583"/>
    </location>
</feature>
<feature type="compositionally biased region" description="Basic and acidic residues" evidence="1">
    <location>
        <begin position="937"/>
        <end position="948"/>
    </location>
</feature>
<feature type="compositionally biased region" description="Acidic residues" evidence="1">
    <location>
        <begin position="1156"/>
        <end position="1181"/>
    </location>
</feature>
<feature type="compositionally biased region" description="Basic and acidic residues" evidence="1">
    <location>
        <begin position="1536"/>
        <end position="1547"/>
    </location>
</feature>
<feature type="compositionally biased region" description="Low complexity" evidence="1">
    <location>
        <begin position="358"/>
        <end position="369"/>
    </location>
</feature>
<dbReference type="Proteomes" id="UP001497497">
    <property type="component" value="Unassembled WGS sequence"/>
</dbReference>
<feature type="region of interest" description="Disordered" evidence="1">
    <location>
        <begin position="916"/>
        <end position="954"/>
    </location>
</feature>
<feature type="compositionally biased region" description="Basic residues" evidence="1">
    <location>
        <begin position="1615"/>
        <end position="1624"/>
    </location>
</feature>
<gene>
    <name evidence="2" type="ORF">GSLYS_00009566001</name>
</gene>
<feature type="compositionally biased region" description="Basic residues" evidence="1">
    <location>
        <begin position="1495"/>
        <end position="1510"/>
    </location>
</feature>
<feature type="compositionally biased region" description="Polar residues" evidence="1">
    <location>
        <begin position="8"/>
        <end position="22"/>
    </location>
</feature>
<evidence type="ECO:0000256" key="1">
    <source>
        <dbReference type="SAM" id="MobiDB-lite"/>
    </source>
</evidence>
<feature type="compositionally biased region" description="Polar residues" evidence="1">
    <location>
        <begin position="294"/>
        <end position="318"/>
    </location>
</feature>
<feature type="compositionally biased region" description="Basic and acidic residues" evidence="1">
    <location>
        <begin position="23"/>
        <end position="35"/>
    </location>
</feature>
<keyword evidence="3" id="KW-1185">Reference proteome</keyword>
<dbReference type="EMBL" id="CAXITT010000207">
    <property type="protein sequence ID" value="CAL1535606.1"/>
    <property type="molecule type" value="Genomic_DNA"/>
</dbReference>
<feature type="region of interest" description="Disordered" evidence="1">
    <location>
        <begin position="442"/>
        <end position="473"/>
    </location>
</feature>